<dbReference type="SUPFAM" id="SSF102114">
    <property type="entry name" value="Radical SAM enzymes"/>
    <property type="match status" value="1"/>
</dbReference>
<organism evidence="9 10">
    <name type="scientific">Mycoplana dimorpha</name>
    <dbReference type="NCBI Taxonomy" id="28320"/>
    <lineage>
        <taxon>Bacteria</taxon>
        <taxon>Pseudomonadati</taxon>
        <taxon>Pseudomonadota</taxon>
        <taxon>Alphaproteobacteria</taxon>
        <taxon>Hyphomicrobiales</taxon>
        <taxon>Rhizobiaceae</taxon>
        <taxon>Mycoplana</taxon>
    </lineage>
</organism>
<proteinExistence type="predicted"/>
<evidence type="ECO:0000313" key="10">
    <source>
        <dbReference type="Proteomes" id="UP000241247"/>
    </source>
</evidence>
<comment type="caution">
    <text evidence="9">The sequence shown here is derived from an EMBL/GenBank/DDBJ whole genome shotgun (WGS) entry which is preliminary data.</text>
</comment>
<dbReference type="PROSITE" id="PS51918">
    <property type="entry name" value="RADICAL_SAM"/>
    <property type="match status" value="1"/>
</dbReference>
<sequence length="604" mass="67583">MAQVSQAKKRRFQLILIKPSHYDDDGYVIRWWRPMIPSNSLAALYGLAADCAERKVLGPDVAIDITAIDETNTRIDFPALLRRLGRHANFGMVALVGVQSNQYPRALDIARPFREAGIPVAIGGFHVSGCIAMLEGMAVDLDSCRRMGIAMFAGEAEGRLDTILQDAAGGRLEPVYNFMDDLPGIGGMPVPFLPKENVARTLGLSTSFDAGRGCPYQCSFCTIINVQGRKSRFRSADDVETLVRMNWAQGVHKFFITDDNFARNKEWEAIFDRLIELREKDRIPLGLMIQVDTLCHKIPNFIEKAKRAGVTRVFIGLENVNPDNLTSAKKNQNKITEYRKMLLAWKAQGIITLAGYILGFPADTPETIRRDIAIIQHELPIDVVEFFILTPLPGSEDRQKLWKSGVEMRADLNVYDVEHVCTAHPKMSREAWEGIYREAWRLYYSPEHMRTLLRRAAATGVPIGSLVKLLVSFATMVPLEKVHPLQSGLLRLKQPSERRPGLKQVHPLSFWPQYVWETLRKHVALAGTIVRLTATAYRISRDPASKTYMDQALMPVGDDEEETRDLFTKTAGGAAAVAHVKKVAALTHANPGRETARAGTRTRA</sequence>
<dbReference type="EMBL" id="PZZZ01000014">
    <property type="protein sequence ID" value="PTM87169.1"/>
    <property type="molecule type" value="Genomic_DNA"/>
</dbReference>
<dbReference type="SMART" id="SM00729">
    <property type="entry name" value="Elp3"/>
    <property type="match status" value="1"/>
</dbReference>
<keyword evidence="3" id="KW-0808">Transferase</keyword>
<name>A0A2T5AKB6_MYCDI</name>
<dbReference type="GO" id="GO:0005829">
    <property type="term" value="C:cytosol"/>
    <property type="evidence" value="ECO:0007669"/>
    <property type="project" value="TreeGrafter"/>
</dbReference>
<keyword evidence="4" id="KW-0949">S-adenosyl-L-methionine</keyword>
<keyword evidence="5" id="KW-0479">Metal-binding</keyword>
<dbReference type="InterPro" id="IPR007197">
    <property type="entry name" value="rSAM"/>
</dbReference>
<feature type="domain" description="Radical SAM core" evidence="8">
    <location>
        <begin position="200"/>
        <end position="430"/>
    </location>
</feature>
<dbReference type="RefSeq" id="WP_108004867.1">
    <property type="nucleotide sequence ID" value="NZ_JBHEEX010000022.1"/>
</dbReference>
<dbReference type="GO" id="GO:0046872">
    <property type="term" value="F:metal ion binding"/>
    <property type="evidence" value="ECO:0007669"/>
    <property type="project" value="UniProtKB-KW"/>
</dbReference>
<reference evidence="9 10" key="1">
    <citation type="submission" date="2018-04" db="EMBL/GenBank/DDBJ databases">
        <title>Genomic Encyclopedia of Type Strains, Phase IV (KMG-IV): sequencing the most valuable type-strain genomes for metagenomic binning, comparative biology and taxonomic classification.</title>
        <authorList>
            <person name="Goeker M."/>
        </authorList>
    </citation>
    <scope>NUCLEOTIDE SEQUENCE [LARGE SCALE GENOMIC DNA]</scope>
    <source>
        <strain evidence="9 10">DSM 7138</strain>
    </source>
</reference>
<dbReference type="InterPro" id="IPR023404">
    <property type="entry name" value="rSAM_horseshoe"/>
</dbReference>
<evidence type="ECO:0000313" key="9">
    <source>
        <dbReference type="EMBL" id="PTM87169.1"/>
    </source>
</evidence>
<dbReference type="SFLD" id="SFLDS00029">
    <property type="entry name" value="Radical_SAM"/>
    <property type="match status" value="1"/>
</dbReference>
<keyword evidence="2" id="KW-0489">Methyltransferase</keyword>
<dbReference type="InterPro" id="IPR058240">
    <property type="entry name" value="rSAM_sf"/>
</dbReference>
<evidence type="ECO:0000259" key="8">
    <source>
        <dbReference type="PROSITE" id="PS51918"/>
    </source>
</evidence>
<dbReference type="InterPro" id="IPR034466">
    <property type="entry name" value="Methyltransferase_Class_B"/>
</dbReference>
<dbReference type="Pfam" id="PF04055">
    <property type="entry name" value="Radical_SAM"/>
    <property type="match status" value="1"/>
</dbReference>
<dbReference type="SFLD" id="SFLDG01123">
    <property type="entry name" value="methyltransferase_(Class_B)"/>
    <property type="match status" value="1"/>
</dbReference>
<accession>A0A2T5AKB6</accession>
<evidence type="ECO:0000256" key="7">
    <source>
        <dbReference type="ARBA" id="ARBA00023014"/>
    </source>
</evidence>
<dbReference type="GO" id="GO:0003824">
    <property type="term" value="F:catalytic activity"/>
    <property type="evidence" value="ECO:0007669"/>
    <property type="project" value="InterPro"/>
</dbReference>
<dbReference type="GO" id="GO:0051539">
    <property type="term" value="F:4 iron, 4 sulfur cluster binding"/>
    <property type="evidence" value="ECO:0007669"/>
    <property type="project" value="UniProtKB-KW"/>
</dbReference>
<dbReference type="Gene3D" id="3.80.30.20">
    <property type="entry name" value="tm_1862 like domain"/>
    <property type="match status" value="1"/>
</dbReference>
<evidence type="ECO:0000256" key="1">
    <source>
        <dbReference type="ARBA" id="ARBA00001966"/>
    </source>
</evidence>
<gene>
    <name evidence="9" type="ORF">C7449_11415</name>
</gene>
<evidence type="ECO:0000256" key="4">
    <source>
        <dbReference type="ARBA" id="ARBA00022691"/>
    </source>
</evidence>
<keyword evidence="7" id="KW-0411">Iron-sulfur</keyword>
<keyword evidence="10" id="KW-1185">Reference proteome</keyword>
<dbReference type="Proteomes" id="UP000241247">
    <property type="component" value="Unassembled WGS sequence"/>
</dbReference>
<evidence type="ECO:0000256" key="5">
    <source>
        <dbReference type="ARBA" id="ARBA00022723"/>
    </source>
</evidence>
<protein>
    <submittedName>
        <fullName evidence="9">Radical SAM superfamily enzyme YgiQ (UPF0313 family)</fullName>
    </submittedName>
</protein>
<dbReference type="SFLD" id="SFLDG01082">
    <property type="entry name" value="B12-binding_domain_containing"/>
    <property type="match status" value="1"/>
</dbReference>
<evidence type="ECO:0000256" key="6">
    <source>
        <dbReference type="ARBA" id="ARBA00023004"/>
    </source>
</evidence>
<dbReference type="AlphaFoldDB" id="A0A2T5AKB6"/>
<dbReference type="InterPro" id="IPR051198">
    <property type="entry name" value="BchE-like"/>
</dbReference>
<dbReference type="OrthoDB" id="9801424at2"/>
<evidence type="ECO:0000256" key="3">
    <source>
        <dbReference type="ARBA" id="ARBA00022679"/>
    </source>
</evidence>
<dbReference type="PANTHER" id="PTHR43409:SF7">
    <property type="entry name" value="BLL1977 PROTEIN"/>
    <property type="match status" value="1"/>
</dbReference>
<comment type="cofactor">
    <cofactor evidence="1">
        <name>[4Fe-4S] cluster</name>
        <dbReference type="ChEBI" id="CHEBI:49883"/>
    </cofactor>
</comment>
<evidence type="ECO:0000256" key="2">
    <source>
        <dbReference type="ARBA" id="ARBA00022603"/>
    </source>
</evidence>
<dbReference type="CDD" id="cd01335">
    <property type="entry name" value="Radical_SAM"/>
    <property type="match status" value="1"/>
</dbReference>
<keyword evidence="6" id="KW-0408">Iron</keyword>
<dbReference type="PANTHER" id="PTHR43409">
    <property type="entry name" value="ANAEROBIC MAGNESIUM-PROTOPORPHYRIN IX MONOMETHYL ESTER CYCLASE-RELATED"/>
    <property type="match status" value="1"/>
</dbReference>
<dbReference type="InterPro" id="IPR006638">
    <property type="entry name" value="Elp3/MiaA/NifB-like_rSAM"/>
</dbReference>